<evidence type="ECO:0000259" key="1">
    <source>
        <dbReference type="Pfam" id="PF04784"/>
    </source>
</evidence>
<proteinExistence type="predicted"/>
<evidence type="ECO:0000313" key="2">
    <source>
        <dbReference type="EMBL" id="SVA23478.1"/>
    </source>
</evidence>
<name>A0A381U7F2_9ZZZZ</name>
<dbReference type="InterPro" id="IPR006869">
    <property type="entry name" value="DUF547"/>
</dbReference>
<organism evidence="2">
    <name type="scientific">marine metagenome</name>
    <dbReference type="NCBI Taxonomy" id="408172"/>
    <lineage>
        <taxon>unclassified sequences</taxon>
        <taxon>metagenomes</taxon>
        <taxon>ecological metagenomes</taxon>
    </lineage>
</organism>
<reference evidence="2" key="1">
    <citation type="submission" date="2018-05" db="EMBL/GenBank/DDBJ databases">
        <authorList>
            <person name="Lanie J.A."/>
            <person name="Ng W.-L."/>
            <person name="Kazmierczak K.M."/>
            <person name="Andrzejewski T.M."/>
            <person name="Davidsen T.M."/>
            <person name="Wayne K.J."/>
            <person name="Tettelin H."/>
            <person name="Glass J.I."/>
            <person name="Rusch D."/>
            <person name="Podicherti R."/>
            <person name="Tsui H.-C.T."/>
            <person name="Winkler M.E."/>
        </authorList>
    </citation>
    <scope>NUCLEOTIDE SEQUENCE</scope>
</reference>
<dbReference type="PANTHER" id="PTHR46361">
    <property type="entry name" value="ELECTRON CARRIER/ PROTEIN DISULFIDE OXIDOREDUCTASE"/>
    <property type="match status" value="1"/>
</dbReference>
<feature type="domain" description="DUF547" evidence="1">
    <location>
        <begin position="124"/>
        <end position="232"/>
    </location>
</feature>
<protein>
    <recommendedName>
        <fullName evidence="1">DUF547 domain-containing protein</fullName>
    </recommendedName>
</protein>
<dbReference type="Pfam" id="PF04784">
    <property type="entry name" value="DUF547"/>
    <property type="match status" value="1"/>
</dbReference>
<gene>
    <name evidence="2" type="ORF">METZ01_LOCUS76332</name>
</gene>
<sequence>MSVSHIAFIILACMSQRTTTTSLQVYFGNMNITENSRFMSRQGSLITRFLKFCFMPAFFLLFTFSSTHAKAFEFSDWDILLKKHVKPGLVDGISLNTVVYGKLRLDPVFHRLENNLKSFPLSKLRTNQEKLAFWINVYNIFAVKIVRDNYPLKSIKDVGGLFKSVWKLKVGAVDDRKYSLDEIEHGILRKMGDPRIHTAIVCASISCPDLSIEAYKPEKLDHQLDRQMRRFLANPNKGMRINANTKPPRIFLSPIFDWFADDFKSSGGVLKFIKPYVSPKYRHALENPQHRVSYMDYNWSINGS</sequence>
<dbReference type="AlphaFoldDB" id="A0A381U7F2"/>
<accession>A0A381U7F2</accession>
<dbReference type="EMBL" id="UINC01005777">
    <property type="protein sequence ID" value="SVA23478.1"/>
    <property type="molecule type" value="Genomic_DNA"/>
</dbReference>
<dbReference type="PANTHER" id="PTHR46361:SF3">
    <property type="entry name" value="ELECTRON CARRIER_ PROTEIN DISULFIDE OXIDOREDUCTASE"/>
    <property type="match status" value="1"/>
</dbReference>